<sequence>MKERGYIEKLWREEKYRVLLHSQSHYNAIRERLKHNPSYNEINLIVKEAIQIPPSQGSVMNAYDHMWGYFKKLATEEEKETATKLKHQFKHEDIPIEDLLSFLRSLAYQYDVQYLKDSTVLKA</sequence>
<evidence type="ECO:0000313" key="2">
    <source>
        <dbReference type="EMBL" id="MDO6572574.1"/>
    </source>
</evidence>
<gene>
    <name evidence="2" type="ORF">Q4528_00205</name>
</gene>
<reference evidence="2" key="1">
    <citation type="submission" date="2023-07" db="EMBL/GenBank/DDBJ databases">
        <title>Genome content predicts the carbon catabolic preferences of heterotrophic bacteria.</title>
        <authorList>
            <person name="Gralka M."/>
        </authorList>
    </citation>
    <scope>NUCLEOTIDE SEQUENCE</scope>
    <source>
        <strain evidence="2">E2R20</strain>
    </source>
</reference>
<name>A0AAW7YN47_9STAP</name>
<dbReference type="RefSeq" id="WP_303520054.1">
    <property type="nucleotide sequence ID" value="NZ_JAUOQO010000001.1"/>
</dbReference>
<evidence type="ECO:0000259" key="1">
    <source>
        <dbReference type="Pfam" id="PF08349"/>
    </source>
</evidence>
<organism evidence="2 3">
    <name type="scientific">Staphylococcus pasteuri_A</name>
    <dbReference type="NCBI Taxonomy" id="3062664"/>
    <lineage>
        <taxon>Bacteria</taxon>
        <taxon>Bacillati</taxon>
        <taxon>Bacillota</taxon>
        <taxon>Bacilli</taxon>
        <taxon>Bacillales</taxon>
        <taxon>Staphylococcaceae</taxon>
        <taxon>Staphylococcus</taxon>
    </lineage>
</organism>
<dbReference type="Pfam" id="PF08349">
    <property type="entry name" value="DUF1722"/>
    <property type="match status" value="1"/>
</dbReference>
<protein>
    <submittedName>
        <fullName evidence="2">YbgA family protein</fullName>
    </submittedName>
</protein>
<dbReference type="EMBL" id="JAUOQO010000001">
    <property type="protein sequence ID" value="MDO6572574.1"/>
    <property type="molecule type" value="Genomic_DNA"/>
</dbReference>
<dbReference type="Proteomes" id="UP001170310">
    <property type="component" value="Unassembled WGS sequence"/>
</dbReference>
<dbReference type="AlphaFoldDB" id="A0AAW7YN47"/>
<evidence type="ECO:0000313" key="3">
    <source>
        <dbReference type="Proteomes" id="UP001170310"/>
    </source>
</evidence>
<keyword evidence="3" id="KW-1185">Reference proteome</keyword>
<comment type="caution">
    <text evidence="2">The sequence shown here is derived from an EMBL/GenBank/DDBJ whole genome shotgun (WGS) entry which is preliminary data.</text>
</comment>
<accession>A0AAW7YN47</accession>
<proteinExistence type="predicted"/>
<feature type="domain" description="DUF1722" evidence="1">
    <location>
        <begin position="15"/>
        <end position="122"/>
    </location>
</feature>
<dbReference type="InterPro" id="IPR013560">
    <property type="entry name" value="DUF1722"/>
</dbReference>